<keyword evidence="6" id="KW-1185">Reference proteome</keyword>
<keyword evidence="2" id="KW-0012">Acyltransferase</keyword>
<evidence type="ECO:0000256" key="2">
    <source>
        <dbReference type="ARBA" id="ARBA00023315"/>
    </source>
</evidence>
<protein>
    <recommendedName>
        <fullName evidence="4">N-acetyltransferase domain-containing protein</fullName>
    </recommendedName>
</protein>
<dbReference type="AlphaFoldDB" id="A0A918THJ5"/>
<dbReference type="Proteomes" id="UP000638981">
    <property type="component" value="Unassembled WGS sequence"/>
</dbReference>
<feature type="domain" description="N-acetyltransferase" evidence="4">
    <location>
        <begin position="9"/>
        <end position="183"/>
    </location>
</feature>
<dbReference type="PANTHER" id="PTHR43877">
    <property type="entry name" value="AMINOALKYLPHOSPHONATE N-ACETYLTRANSFERASE-RELATED-RELATED"/>
    <property type="match status" value="1"/>
</dbReference>
<sequence length="216" mass="23698">MGAAGVTASAIRPISPKDLPDLLAFQRETHAEHQSRQPDHFGPADDFNRWSRWLIAAANQRKIEGSTAVCFVWDEGNGPIGYVCLAQHNQIKAQNAHDRTVDIMDIFVRSDHRRQGLGTALLDAALNWAQSTGTTLIQAVVWCPNIASTKLFAGAAIPAAAALHAKRLANTIPHAAPVRNDMRLIKWGWKHRLGYGFNMLCIAGLIAFAMLAFLTR</sequence>
<keyword evidence="3" id="KW-0472">Membrane</keyword>
<comment type="caution">
    <text evidence="5">The sequence shown here is derived from an EMBL/GenBank/DDBJ whole genome shotgun (WGS) entry which is preliminary data.</text>
</comment>
<evidence type="ECO:0000313" key="5">
    <source>
        <dbReference type="EMBL" id="GHC48135.1"/>
    </source>
</evidence>
<gene>
    <name evidence="5" type="ORF">GCM10007315_07610</name>
</gene>
<accession>A0A918THJ5</accession>
<keyword evidence="3" id="KW-1133">Transmembrane helix</keyword>
<reference evidence="5" key="2">
    <citation type="submission" date="2020-09" db="EMBL/GenBank/DDBJ databases">
        <authorList>
            <person name="Sun Q."/>
            <person name="Kim S."/>
        </authorList>
    </citation>
    <scope>NUCLEOTIDE SEQUENCE</scope>
    <source>
        <strain evidence="5">KCTC 23310</strain>
    </source>
</reference>
<dbReference type="Gene3D" id="3.40.630.30">
    <property type="match status" value="1"/>
</dbReference>
<dbReference type="InterPro" id="IPR050832">
    <property type="entry name" value="Bact_Acetyltransf"/>
</dbReference>
<feature type="transmembrane region" description="Helical" evidence="3">
    <location>
        <begin position="193"/>
        <end position="214"/>
    </location>
</feature>
<evidence type="ECO:0000259" key="4">
    <source>
        <dbReference type="PROSITE" id="PS51186"/>
    </source>
</evidence>
<organism evidence="5 6">
    <name type="scientific">Neogemmobacter tilapiae</name>
    <dbReference type="NCBI Taxonomy" id="875041"/>
    <lineage>
        <taxon>Bacteria</taxon>
        <taxon>Pseudomonadati</taxon>
        <taxon>Pseudomonadota</taxon>
        <taxon>Alphaproteobacteria</taxon>
        <taxon>Rhodobacterales</taxon>
        <taxon>Paracoccaceae</taxon>
        <taxon>Neogemmobacter</taxon>
    </lineage>
</organism>
<dbReference type="CDD" id="cd04301">
    <property type="entry name" value="NAT_SF"/>
    <property type="match status" value="1"/>
</dbReference>
<dbReference type="GO" id="GO:0016747">
    <property type="term" value="F:acyltransferase activity, transferring groups other than amino-acyl groups"/>
    <property type="evidence" value="ECO:0007669"/>
    <property type="project" value="InterPro"/>
</dbReference>
<evidence type="ECO:0000256" key="1">
    <source>
        <dbReference type="ARBA" id="ARBA00022679"/>
    </source>
</evidence>
<keyword evidence="3" id="KW-0812">Transmembrane</keyword>
<proteinExistence type="predicted"/>
<evidence type="ECO:0000313" key="6">
    <source>
        <dbReference type="Proteomes" id="UP000638981"/>
    </source>
</evidence>
<reference evidence="5" key="1">
    <citation type="journal article" date="2014" name="Int. J. Syst. Evol. Microbiol.">
        <title>Complete genome sequence of Corynebacterium casei LMG S-19264T (=DSM 44701T), isolated from a smear-ripened cheese.</title>
        <authorList>
            <consortium name="US DOE Joint Genome Institute (JGI-PGF)"/>
            <person name="Walter F."/>
            <person name="Albersmeier A."/>
            <person name="Kalinowski J."/>
            <person name="Ruckert C."/>
        </authorList>
    </citation>
    <scope>NUCLEOTIDE SEQUENCE</scope>
    <source>
        <strain evidence="5">KCTC 23310</strain>
    </source>
</reference>
<dbReference type="InterPro" id="IPR016181">
    <property type="entry name" value="Acyl_CoA_acyltransferase"/>
</dbReference>
<dbReference type="Pfam" id="PF00583">
    <property type="entry name" value="Acetyltransf_1"/>
    <property type="match status" value="1"/>
</dbReference>
<name>A0A918THJ5_9RHOB</name>
<dbReference type="InterPro" id="IPR000182">
    <property type="entry name" value="GNAT_dom"/>
</dbReference>
<evidence type="ECO:0000256" key="3">
    <source>
        <dbReference type="SAM" id="Phobius"/>
    </source>
</evidence>
<dbReference type="PROSITE" id="PS51186">
    <property type="entry name" value="GNAT"/>
    <property type="match status" value="1"/>
</dbReference>
<keyword evidence="1" id="KW-0808">Transferase</keyword>
<dbReference type="EMBL" id="BMYJ01000002">
    <property type="protein sequence ID" value="GHC48135.1"/>
    <property type="molecule type" value="Genomic_DNA"/>
</dbReference>
<dbReference type="SUPFAM" id="SSF55729">
    <property type="entry name" value="Acyl-CoA N-acyltransferases (Nat)"/>
    <property type="match status" value="1"/>
</dbReference>